<feature type="domain" description="DUF4139" evidence="2">
    <location>
        <begin position="202"/>
        <end position="516"/>
    </location>
</feature>
<dbReference type="HOGENOM" id="CLU_010457_3_0_2"/>
<organism evidence="4 5">
    <name type="scientific">Candidatus Methanoplasma termitum</name>
    <dbReference type="NCBI Taxonomy" id="1577791"/>
    <lineage>
        <taxon>Archaea</taxon>
        <taxon>Methanobacteriati</taxon>
        <taxon>Thermoplasmatota</taxon>
        <taxon>Thermoplasmata</taxon>
        <taxon>Methanomassiliicoccales</taxon>
        <taxon>Methanomassiliicoccaceae</taxon>
        <taxon>Candidatus Methanoplasma</taxon>
    </lineage>
</organism>
<dbReference type="EMBL" id="CP010070">
    <property type="protein sequence ID" value="AIZ56566.1"/>
    <property type="molecule type" value="Genomic_DNA"/>
</dbReference>
<dbReference type="Pfam" id="PF13600">
    <property type="entry name" value="DUF4140"/>
    <property type="match status" value="1"/>
</dbReference>
<dbReference type="Pfam" id="PF13598">
    <property type="entry name" value="DUF4139"/>
    <property type="match status" value="1"/>
</dbReference>
<evidence type="ECO:0000259" key="3">
    <source>
        <dbReference type="Pfam" id="PF13600"/>
    </source>
</evidence>
<dbReference type="AlphaFoldDB" id="A0A0A7LGF1"/>
<accession>A0A0A7LGF1</accession>
<dbReference type="NCBIfam" id="TIGR02231">
    <property type="entry name" value="mucoidy inhibitor MuiA family protein"/>
    <property type="match status" value="1"/>
</dbReference>
<dbReference type="GeneID" id="24818347"/>
<evidence type="ECO:0008006" key="6">
    <source>
        <dbReference type="Google" id="ProtNLM"/>
    </source>
</evidence>
<keyword evidence="5" id="KW-1185">Reference proteome</keyword>
<evidence type="ECO:0000313" key="4">
    <source>
        <dbReference type="EMBL" id="AIZ56566.1"/>
    </source>
</evidence>
<dbReference type="InterPro" id="IPR025554">
    <property type="entry name" value="DUF4140"/>
</dbReference>
<dbReference type="KEGG" id="mear:Mpt1_c06810"/>
<evidence type="ECO:0000256" key="1">
    <source>
        <dbReference type="SAM" id="Coils"/>
    </source>
</evidence>
<dbReference type="STRING" id="1577791.Mpt1_c06810"/>
<dbReference type="InterPro" id="IPR011935">
    <property type="entry name" value="CHP02231"/>
</dbReference>
<feature type="domain" description="DUF4140" evidence="3">
    <location>
        <begin position="18"/>
        <end position="106"/>
    </location>
</feature>
<feature type="coiled-coil region" evidence="1">
    <location>
        <begin position="145"/>
        <end position="179"/>
    </location>
</feature>
<dbReference type="Proteomes" id="UP000030787">
    <property type="component" value="Chromosome"/>
</dbReference>
<gene>
    <name evidence="4" type="ORF">Mpt1_c06810</name>
</gene>
<evidence type="ECO:0000259" key="2">
    <source>
        <dbReference type="Pfam" id="PF13598"/>
    </source>
</evidence>
<dbReference type="PANTHER" id="PTHR31005">
    <property type="entry name" value="DUF4139 DOMAIN-CONTAINING PROTEIN"/>
    <property type="match status" value="1"/>
</dbReference>
<dbReference type="InterPro" id="IPR037291">
    <property type="entry name" value="DUF4139"/>
</dbReference>
<dbReference type="PANTHER" id="PTHR31005:SF8">
    <property type="entry name" value="DUF4139 DOMAIN-CONTAINING PROTEIN"/>
    <property type="match status" value="1"/>
</dbReference>
<name>A0A0A7LGF1_9ARCH</name>
<evidence type="ECO:0000313" key="5">
    <source>
        <dbReference type="Proteomes" id="UP000030787"/>
    </source>
</evidence>
<protein>
    <recommendedName>
        <fullName evidence="6">Mucoidy inhibitor MuiA family protein</fullName>
    </recommendedName>
</protein>
<keyword evidence="1" id="KW-0175">Coiled coil</keyword>
<dbReference type="OrthoDB" id="386787at2157"/>
<reference evidence="4 5" key="1">
    <citation type="journal article" date="2014" name="Appl. Environ. Microbiol.">
        <title>Comparative Genome Analysis of 'Candidatus Methanoplasma termitum' Indicates a New Mode of Energy Metabolism in the Seventh Order of Methanogens.</title>
        <authorList>
            <person name="Lang K."/>
            <person name="Schuldes J."/>
            <person name="Klingl A."/>
            <person name="Poehlein A."/>
            <person name="Daniel R."/>
            <person name="Brune A."/>
        </authorList>
    </citation>
    <scope>NUCLEOTIDE SEQUENCE [LARGE SCALE GENOMIC DNA]</scope>
    <source>
        <strain evidence="5">Mpt1</strain>
    </source>
</reference>
<dbReference type="RefSeq" id="WP_048112150.1">
    <property type="nucleotide sequence ID" value="NZ_CP010070.1"/>
</dbReference>
<sequence length="523" mass="58212">MNNAKQTPTSIESRITDVTVYLSGAQITRKCAVPAAQGAQKYVFKKLPGRLQPESIQVSAGEGIVIHSVEHAVNYLQTADYSGKITQLQKKLDVLTNDRQNEWNKIELGQLEENMFAENRKLAGTESGLKADELKAAILFYNERMAAVRESRMACNLRIKELNEEINSIQAQLGRYTGTRSEPVSEITVTLAADGNSAGKELTLSYFIFDASWAPSYDIRAKDTNSNIALHYKAKVSQHSGENWEEVKMTLSTGNPRAGGVCPQLNPWYIDFYREVQHSQFQAFNAAPAMKMKSEHSLNPLEDIQIQVSEEYKPSVTVTESVTSVEYNITAPYTVASGDGGQDVEITVHSLPAKYRYYSIRKLEREVFLLAAVSGWEQLNLIAGEASIFFENRYVGKAYIDPRRADENIDLSLGVDKSVIVTRIRGKDFTAKTLTGGNVKQTRQWELTARNLKAVPIEIEMLDQVPVSVNKQITVDITEVSGADLDKDTGTLTWKFTLKPSESKSASVKYVVTSPKNTTVLLE</sequence>
<proteinExistence type="predicted"/>